<dbReference type="SUPFAM" id="SSF141523">
    <property type="entry name" value="L,D-transpeptidase catalytic domain-like"/>
    <property type="match status" value="1"/>
</dbReference>
<evidence type="ECO:0000256" key="3">
    <source>
        <dbReference type="ARBA" id="ARBA00022679"/>
    </source>
</evidence>
<dbReference type="InterPro" id="IPR038063">
    <property type="entry name" value="Transpep_catalytic_dom"/>
</dbReference>
<evidence type="ECO:0000256" key="6">
    <source>
        <dbReference type="ARBA" id="ARBA00023316"/>
    </source>
</evidence>
<dbReference type="InterPro" id="IPR005490">
    <property type="entry name" value="LD_TPept_cat_dom"/>
</dbReference>
<keyword evidence="5 7" id="KW-0573">Peptidoglycan synthesis</keyword>
<feature type="domain" description="L,D-TPase catalytic" evidence="9">
    <location>
        <begin position="59"/>
        <end position="192"/>
    </location>
</feature>
<evidence type="ECO:0000256" key="5">
    <source>
        <dbReference type="ARBA" id="ARBA00022984"/>
    </source>
</evidence>
<evidence type="ECO:0000256" key="7">
    <source>
        <dbReference type="PROSITE-ProRule" id="PRU01373"/>
    </source>
</evidence>
<accession>A0ABU8NQ08</accession>
<dbReference type="CDD" id="cd16913">
    <property type="entry name" value="YkuD_like"/>
    <property type="match status" value="1"/>
</dbReference>
<protein>
    <submittedName>
        <fullName evidence="10">L,D-transpeptidase family protein</fullName>
    </submittedName>
</protein>
<keyword evidence="6 7" id="KW-0961">Cell wall biogenesis/degradation</keyword>
<evidence type="ECO:0000256" key="4">
    <source>
        <dbReference type="ARBA" id="ARBA00022960"/>
    </source>
</evidence>
<organism evidence="10 11">
    <name type="scientific">Pedobacter panaciterrae</name>
    <dbReference type="NCBI Taxonomy" id="363849"/>
    <lineage>
        <taxon>Bacteria</taxon>
        <taxon>Pseudomonadati</taxon>
        <taxon>Bacteroidota</taxon>
        <taxon>Sphingobacteriia</taxon>
        <taxon>Sphingobacteriales</taxon>
        <taxon>Sphingobacteriaceae</taxon>
        <taxon>Pedobacter</taxon>
    </lineage>
</organism>
<keyword evidence="8" id="KW-0732">Signal</keyword>
<evidence type="ECO:0000256" key="1">
    <source>
        <dbReference type="ARBA" id="ARBA00004752"/>
    </source>
</evidence>
<keyword evidence="11" id="KW-1185">Reference proteome</keyword>
<feature type="signal peptide" evidence="8">
    <location>
        <begin position="1"/>
        <end position="19"/>
    </location>
</feature>
<dbReference type="RefSeq" id="WP_337717200.1">
    <property type="nucleotide sequence ID" value="NZ_JBBEUB010000006.1"/>
</dbReference>
<name>A0ABU8NQ08_9SPHI</name>
<evidence type="ECO:0000313" key="10">
    <source>
        <dbReference type="EMBL" id="MEJ2904327.1"/>
    </source>
</evidence>
<dbReference type="PROSITE" id="PS52029">
    <property type="entry name" value="LD_TPASE"/>
    <property type="match status" value="1"/>
</dbReference>
<proteinExistence type="inferred from homology"/>
<feature type="active site" description="Proton donor/acceptor" evidence="7">
    <location>
        <position position="153"/>
    </location>
</feature>
<keyword evidence="4 7" id="KW-0133">Cell shape</keyword>
<gene>
    <name evidence="10" type="ORF">WAE58_17940</name>
</gene>
<comment type="caution">
    <text evidence="10">The sequence shown here is derived from an EMBL/GenBank/DDBJ whole genome shotgun (WGS) entry which is preliminary data.</text>
</comment>
<comment type="pathway">
    <text evidence="1 7">Cell wall biogenesis; peptidoglycan biosynthesis.</text>
</comment>
<dbReference type="PANTHER" id="PTHR36699">
    <property type="entry name" value="LD-TRANSPEPTIDASE"/>
    <property type="match status" value="1"/>
</dbReference>
<evidence type="ECO:0000256" key="2">
    <source>
        <dbReference type="ARBA" id="ARBA00005992"/>
    </source>
</evidence>
<evidence type="ECO:0000256" key="8">
    <source>
        <dbReference type="SAM" id="SignalP"/>
    </source>
</evidence>
<sequence length="244" mass="28511">MKSYFYIILLMIMSTSLLAQSNFKAQQLTFERVKQAYGEKWNSLQKELKKDQITGKFSLYIAAYKAERKLEIWLKENNQKQYKLFKVYPFCQHSGVLGPKLKEGDLQIPEGFYYITAFNPLSNFHLSLGINYPNSIDLLRSANEKPGSDIYIHGKCETVGCIPITDDKIKEVYVLATEARNGGQNQIPVHIYPFKITDTNLNKYLAQFPQHKAFWINLQQGYNYFEKYRRVPQVIELTNAYQFK</sequence>
<feature type="chain" id="PRO_5047063613" evidence="8">
    <location>
        <begin position="20"/>
        <end position="244"/>
    </location>
</feature>
<evidence type="ECO:0000313" key="11">
    <source>
        <dbReference type="Proteomes" id="UP001378956"/>
    </source>
</evidence>
<keyword evidence="3" id="KW-0808">Transferase</keyword>
<dbReference type="Pfam" id="PF03734">
    <property type="entry name" value="YkuD"/>
    <property type="match status" value="1"/>
</dbReference>
<dbReference type="EMBL" id="JBBEUB010000006">
    <property type="protein sequence ID" value="MEJ2904327.1"/>
    <property type="molecule type" value="Genomic_DNA"/>
</dbReference>
<dbReference type="Proteomes" id="UP001378956">
    <property type="component" value="Unassembled WGS sequence"/>
</dbReference>
<dbReference type="PANTHER" id="PTHR36699:SF1">
    <property type="entry name" value="L,D-TRANSPEPTIDASE YAFK-RELATED"/>
    <property type="match status" value="1"/>
</dbReference>
<comment type="similarity">
    <text evidence="2">Belongs to the YkuD family.</text>
</comment>
<evidence type="ECO:0000259" key="9">
    <source>
        <dbReference type="PROSITE" id="PS52029"/>
    </source>
</evidence>
<feature type="active site" description="Nucleophile" evidence="7">
    <location>
        <position position="161"/>
    </location>
</feature>
<reference evidence="10 11" key="1">
    <citation type="submission" date="2024-03" db="EMBL/GenBank/DDBJ databases">
        <title>Sequence of Lycoming College Course Isolates.</title>
        <authorList>
            <person name="Plotts O."/>
            <person name="Newman J."/>
        </authorList>
    </citation>
    <scope>NUCLEOTIDE SEQUENCE [LARGE SCALE GENOMIC DNA]</scope>
    <source>
        <strain evidence="10 11">CJB-3</strain>
    </source>
</reference>